<proteinExistence type="predicted"/>
<gene>
    <name evidence="1" type="ORF">IW245_003270</name>
</gene>
<evidence type="ECO:0000313" key="1">
    <source>
        <dbReference type="EMBL" id="MBG6137076.1"/>
    </source>
</evidence>
<organism evidence="1 2">
    <name type="scientific">Longispora fulva</name>
    <dbReference type="NCBI Taxonomy" id="619741"/>
    <lineage>
        <taxon>Bacteria</taxon>
        <taxon>Bacillati</taxon>
        <taxon>Actinomycetota</taxon>
        <taxon>Actinomycetes</taxon>
        <taxon>Micromonosporales</taxon>
        <taxon>Micromonosporaceae</taxon>
        <taxon>Longispora</taxon>
    </lineage>
</organism>
<protein>
    <submittedName>
        <fullName evidence="1">Uncharacterized protein</fullName>
    </submittedName>
</protein>
<name>A0A8J7KKS1_9ACTN</name>
<dbReference type="AlphaFoldDB" id="A0A8J7KKS1"/>
<evidence type="ECO:0000313" key="2">
    <source>
        <dbReference type="Proteomes" id="UP000622552"/>
    </source>
</evidence>
<comment type="caution">
    <text evidence="1">The sequence shown here is derived from an EMBL/GenBank/DDBJ whole genome shotgun (WGS) entry which is preliminary data.</text>
</comment>
<accession>A0A8J7KKS1</accession>
<sequence length="122" mass="13315">MGEYRSAAARVIEAAVVEHRAGDTATGSPEEHSPRRFAFRRWHDPSGVSGLGVVAHGVAWPDDTVVLRWLGTTTGVRQICVFDSLDDLMRVHGHGGRSEILWLDPPRITSEAGPVRVSGYID</sequence>
<dbReference type="RefSeq" id="WP_197003982.1">
    <property type="nucleotide sequence ID" value="NZ_BONS01000022.1"/>
</dbReference>
<keyword evidence="2" id="KW-1185">Reference proteome</keyword>
<dbReference type="EMBL" id="JADOUF010000001">
    <property type="protein sequence ID" value="MBG6137076.1"/>
    <property type="molecule type" value="Genomic_DNA"/>
</dbReference>
<reference evidence="1" key="1">
    <citation type="submission" date="2020-11" db="EMBL/GenBank/DDBJ databases">
        <title>Sequencing the genomes of 1000 actinobacteria strains.</title>
        <authorList>
            <person name="Klenk H.-P."/>
        </authorList>
    </citation>
    <scope>NUCLEOTIDE SEQUENCE</scope>
    <source>
        <strain evidence="1">DSM 45356</strain>
    </source>
</reference>
<dbReference type="Proteomes" id="UP000622552">
    <property type="component" value="Unassembled WGS sequence"/>
</dbReference>